<accession>A0A3P8QS73</accession>
<evidence type="ECO:0000313" key="4">
    <source>
        <dbReference type="Proteomes" id="UP000265100"/>
    </source>
</evidence>
<sequence length="175" mass="20025">MILLLFLFGPALGAPSESPSDGNKMKLQLDDHRVQLLHGNCPMFWYSFNGRCYKYVAAHMSWADAELYCVSQGANLVSIHSQEEENFVRTLIKNFDHTEGITWIGLSDLHKEGRWMWSDGCAVRFVHWCPQQPDNWKGIEHCGHMNYSNVKKWNDFPCSVISPSVCATRITCPKT</sequence>
<dbReference type="InterPro" id="IPR016187">
    <property type="entry name" value="CTDL_fold"/>
</dbReference>
<proteinExistence type="predicted"/>
<evidence type="ECO:0000259" key="2">
    <source>
        <dbReference type="PROSITE" id="PS50041"/>
    </source>
</evidence>
<dbReference type="SMART" id="SM00034">
    <property type="entry name" value="CLECT"/>
    <property type="match status" value="1"/>
</dbReference>
<dbReference type="InterPro" id="IPR016186">
    <property type="entry name" value="C-type_lectin-like/link_sf"/>
</dbReference>
<name>A0A3P8QS73_ASTCA</name>
<reference evidence="3" key="3">
    <citation type="submission" date="2025-08" db="UniProtKB">
        <authorList>
            <consortium name="Ensembl"/>
        </authorList>
    </citation>
    <scope>IDENTIFICATION</scope>
</reference>
<keyword evidence="1" id="KW-1015">Disulfide bond</keyword>
<evidence type="ECO:0000256" key="1">
    <source>
        <dbReference type="ARBA" id="ARBA00023157"/>
    </source>
</evidence>
<reference evidence="4" key="2">
    <citation type="submission" date="2023-03" db="EMBL/GenBank/DDBJ databases">
        <authorList>
            <consortium name="Wellcome Sanger Institute Data Sharing"/>
        </authorList>
    </citation>
    <scope>NUCLEOTIDE SEQUENCE [LARGE SCALE GENOMIC DNA]</scope>
</reference>
<dbReference type="InterPro" id="IPR050111">
    <property type="entry name" value="C-type_lectin/snaclec_domain"/>
</dbReference>
<dbReference type="Pfam" id="PF00059">
    <property type="entry name" value="Lectin_C"/>
    <property type="match status" value="1"/>
</dbReference>
<dbReference type="AlphaFoldDB" id="A0A3P8QS73"/>
<reference evidence="3 4" key="1">
    <citation type="submission" date="2018-05" db="EMBL/GenBank/DDBJ databases">
        <authorList>
            <person name="Datahose"/>
        </authorList>
    </citation>
    <scope>NUCLEOTIDE SEQUENCE</scope>
</reference>
<dbReference type="PRINTS" id="PR00356">
    <property type="entry name" value="ANTIFREEZEII"/>
</dbReference>
<evidence type="ECO:0000313" key="3">
    <source>
        <dbReference type="Ensembl" id="ENSACLP00000032353.2"/>
    </source>
</evidence>
<reference evidence="3" key="4">
    <citation type="submission" date="2025-09" db="UniProtKB">
        <authorList>
            <consortium name="Ensembl"/>
        </authorList>
    </citation>
    <scope>IDENTIFICATION</scope>
</reference>
<dbReference type="InterPro" id="IPR002353">
    <property type="entry name" value="AntifreezeII"/>
</dbReference>
<dbReference type="Gene3D" id="3.10.100.10">
    <property type="entry name" value="Mannose-Binding Protein A, subunit A"/>
    <property type="match status" value="1"/>
</dbReference>
<dbReference type="RefSeq" id="XP_026012370.1">
    <property type="nucleotide sequence ID" value="XM_026156585.1"/>
</dbReference>
<dbReference type="STRING" id="8154.ENSACLP00000032353"/>
<dbReference type="Bgee" id="ENSACLG00000021951">
    <property type="expression patterns" value="Expressed in liver"/>
</dbReference>
<dbReference type="InterPro" id="IPR018378">
    <property type="entry name" value="C-type_lectin_CS"/>
</dbReference>
<keyword evidence="4" id="KW-1185">Reference proteome</keyword>
<dbReference type="Ensembl" id="ENSACLT00000033115.2">
    <property type="protein sequence ID" value="ENSACLP00000032353.2"/>
    <property type="gene ID" value="ENSACLG00000021928.2"/>
</dbReference>
<dbReference type="SUPFAM" id="SSF56436">
    <property type="entry name" value="C-type lectin-like"/>
    <property type="match status" value="1"/>
</dbReference>
<feature type="domain" description="C-type lectin" evidence="2">
    <location>
        <begin position="48"/>
        <end position="167"/>
    </location>
</feature>
<organism evidence="3 4">
    <name type="scientific">Astatotilapia calliptera</name>
    <name type="common">Eastern happy</name>
    <name type="synonym">Chromis callipterus</name>
    <dbReference type="NCBI Taxonomy" id="8154"/>
    <lineage>
        <taxon>Eukaryota</taxon>
        <taxon>Metazoa</taxon>
        <taxon>Chordata</taxon>
        <taxon>Craniata</taxon>
        <taxon>Vertebrata</taxon>
        <taxon>Euteleostomi</taxon>
        <taxon>Actinopterygii</taxon>
        <taxon>Neopterygii</taxon>
        <taxon>Teleostei</taxon>
        <taxon>Neoteleostei</taxon>
        <taxon>Acanthomorphata</taxon>
        <taxon>Ovalentaria</taxon>
        <taxon>Cichlomorphae</taxon>
        <taxon>Cichliformes</taxon>
        <taxon>Cichlidae</taxon>
        <taxon>African cichlids</taxon>
        <taxon>Pseudocrenilabrinae</taxon>
        <taxon>Haplochromini</taxon>
        <taxon>Astatotilapia</taxon>
    </lineage>
</organism>
<dbReference type="PANTHER" id="PTHR22803">
    <property type="entry name" value="MANNOSE, PHOSPHOLIPASE, LECTIN RECEPTOR RELATED"/>
    <property type="match status" value="1"/>
</dbReference>
<dbReference type="InterPro" id="IPR001304">
    <property type="entry name" value="C-type_lectin-like"/>
</dbReference>
<protein>
    <recommendedName>
        <fullName evidence="2">C-type lectin domain-containing protein</fullName>
    </recommendedName>
</protein>
<dbReference type="GeneID" id="113014832"/>
<dbReference type="GeneTree" id="ENSGT00940000162818"/>
<dbReference type="PROSITE" id="PS00615">
    <property type="entry name" value="C_TYPE_LECTIN_1"/>
    <property type="match status" value="1"/>
</dbReference>
<dbReference type="PROSITE" id="PS50041">
    <property type="entry name" value="C_TYPE_LECTIN_2"/>
    <property type="match status" value="1"/>
</dbReference>
<dbReference type="Proteomes" id="UP000265100">
    <property type="component" value="Chromosome 22"/>
</dbReference>